<keyword evidence="5 8" id="KW-0812">Transmembrane</keyword>
<gene>
    <name evidence="10" type="ORF">ADU59_14600</name>
</gene>
<keyword evidence="7 8" id="KW-0472">Membrane</keyword>
<evidence type="ECO:0000256" key="6">
    <source>
        <dbReference type="ARBA" id="ARBA00022989"/>
    </source>
</evidence>
<evidence type="ECO:0000256" key="4">
    <source>
        <dbReference type="ARBA" id="ARBA00022475"/>
    </source>
</evidence>
<name>A0A1C7P5M6_9HYPH</name>
<dbReference type="InterPro" id="IPR035906">
    <property type="entry name" value="MetI-like_sf"/>
</dbReference>
<dbReference type="CDD" id="cd06261">
    <property type="entry name" value="TM_PBP2"/>
    <property type="match status" value="1"/>
</dbReference>
<evidence type="ECO:0000313" key="10">
    <source>
        <dbReference type="EMBL" id="OBZ95014.1"/>
    </source>
</evidence>
<feature type="domain" description="ABC transmembrane type-1" evidence="9">
    <location>
        <begin position="67"/>
        <end position="274"/>
    </location>
</feature>
<proteinExistence type="inferred from homology"/>
<dbReference type="Pfam" id="PF00528">
    <property type="entry name" value="BPD_transp_1"/>
    <property type="match status" value="1"/>
</dbReference>
<evidence type="ECO:0000313" key="11">
    <source>
        <dbReference type="Proteomes" id="UP000093111"/>
    </source>
</evidence>
<evidence type="ECO:0000259" key="9">
    <source>
        <dbReference type="PROSITE" id="PS50928"/>
    </source>
</evidence>
<dbReference type="OrthoDB" id="9807047at2"/>
<keyword evidence="11" id="KW-1185">Reference proteome</keyword>
<evidence type="ECO:0000256" key="3">
    <source>
        <dbReference type="ARBA" id="ARBA00022448"/>
    </source>
</evidence>
<dbReference type="EMBL" id="LGLV01000008">
    <property type="protein sequence ID" value="OBZ95014.1"/>
    <property type="molecule type" value="Genomic_DNA"/>
</dbReference>
<dbReference type="RefSeq" id="WP_068954839.1">
    <property type="nucleotide sequence ID" value="NZ_LGLV01000008.1"/>
</dbReference>
<sequence length="289" mass="31479">MTGSRLPISSALMTPPLLAILAFGLAPLTIVVVWSFWNWDPSTYWIKPDLSLAGYAAILEVGRWTVIVSTLVKAFATALLCLLIAYPTAYAVHFLAGRRLSILLLALITIPFFTSYLIRSFSWRLVLGRTGVLNTWLQDWGIIHAPLDWLLFSNFAVVVGLLASYLPFATFPLLLSMRRVDPTFLAAAQDLGAGFWKGLTSILLPLTMPGIFAGFLFVFVMVVGSSTEVQMLGGAGASIVSVMINDVMRVANYPLAFAISTIVLVVIFGLVLIGNRLFGLASLFEDQSP</sequence>
<dbReference type="STRING" id="1612624.ADU59_14600"/>
<accession>A0A1C7P5M6</accession>
<dbReference type="GO" id="GO:0005886">
    <property type="term" value="C:plasma membrane"/>
    <property type="evidence" value="ECO:0007669"/>
    <property type="project" value="UniProtKB-SubCell"/>
</dbReference>
<keyword evidence="4" id="KW-1003">Cell membrane</keyword>
<dbReference type="Proteomes" id="UP000093111">
    <property type="component" value="Unassembled WGS sequence"/>
</dbReference>
<comment type="subcellular location">
    <subcellularLocation>
        <location evidence="1 8">Cell membrane</location>
        <topology evidence="1 8">Multi-pass membrane protein</topology>
    </subcellularLocation>
</comment>
<dbReference type="PROSITE" id="PS50928">
    <property type="entry name" value="ABC_TM1"/>
    <property type="match status" value="1"/>
</dbReference>
<organism evidence="10 11">
    <name type="scientific">Pararhizobium polonicum</name>
    <dbReference type="NCBI Taxonomy" id="1612624"/>
    <lineage>
        <taxon>Bacteria</taxon>
        <taxon>Pseudomonadati</taxon>
        <taxon>Pseudomonadota</taxon>
        <taxon>Alphaproteobacteria</taxon>
        <taxon>Hyphomicrobiales</taxon>
        <taxon>Rhizobiaceae</taxon>
        <taxon>Rhizobium/Agrobacterium group</taxon>
        <taxon>Pararhizobium</taxon>
    </lineage>
</organism>
<feature type="transmembrane region" description="Helical" evidence="8">
    <location>
        <begin position="64"/>
        <end position="88"/>
    </location>
</feature>
<feature type="transmembrane region" description="Helical" evidence="8">
    <location>
        <begin position="100"/>
        <end position="118"/>
    </location>
</feature>
<reference evidence="10 11" key="1">
    <citation type="journal article" date="2016" name="Syst. Appl. Microbiol.">
        <title>Pararhizobium polonicum sp. nov. isolated from tumors on stone fruit rootstocks.</title>
        <authorList>
            <person name="Pulawska J."/>
            <person name="Kuzmanovic N."/>
            <person name="Willems A."/>
            <person name="Pothier J.F."/>
        </authorList>
    </citation>
    <scope>NUCLEOTIDE SEQUENCE [LARGE SCALE GENOMIC DNA]</scope>
    <source>
        <strain evidence="10 11">F5.1</strain>
    </source>
</reference>
<comment type="caution">
    <text evidence="10">The sequence shown here is derived from an EMBL/GenBank/DDBJ whole genome shotgun (WGS) entry which is preliminary data.</text>
</comment>
<dbReference type="PANTHER" id="PTHR42929:SF1">
    <property type="entry name" value="INNER MEMBRANE ABC TRANSPORTER PERMEASE PROTEIN YDCU-RELATED"/>
    <property type="match status" value="1"/>
</dbReference>
<dbReference type="GO" id="GO:0055085">
    <property type="term" value="P:transmembrane transport"/>
    <property type="evidence" value="ECO:0007669"/>
    <property type="project" value="InterPro"/>
</dbReference>
<evidence type="ECO:0000256" key="5">
    <source>
        <dbReference type="ARBA" id="ARBA00022692"/>
    </source>
</evidence>
<feature type="transmembrane region" description="Helical" evidence="8">
    <location>
        <begin position="12"/>
        <end position="37"/>
    </location>
</feature>
<dbReference type="Gene3D" id="1.10.3720.10">
    <property type="entry name" value="MetI-like"/>
    <property type="match status" value="1"/>
</dbReference>
<dbReference type="PANTHER" id="PTHR42929">
    <property type="entry name" value="INNER MEMBRANE ABC TRANSPORTER PERMEASE PROTEIN YDCU-RELATED-RELATED"/>
    <property type="match status" value="1"/>
</dbReference>
<evidence type="ECO:0000256" key="1">
    <source>
        <dbReference type="ARBA" id="ARBA00004651"/>
    </source>
</evidence>
<feature type="transmembrane region" description="Helical" evidence="8">
    <location>
        <begin position="202"/>
        <end position="223"/>
    </location>
</feature>
<evidence type="ECO:0000256" key="7">
    <source>
        <dbReference type="ARBA" id="ARBA00023136"/>
    </source>
</evidence>
<evidence type="ECO:0000256" key="8">
    <source>
        <dbReference type="RuleBase" id="RU363032"/>
    </source>
</evidence>
<dbReference type="InterPro" id="IPR000515">
    <property type="entry name" value="MetI-like"/>
</dbReference>
<dbReference type="AlphaFoldDB" id="A0A1C7P5M6"/>
<feature type="transmembrane region" description="Helical" evidence="8">
    <location>
        <begin position="149"/>
        <end position="175"/>
    </location>
</feature>
<feature type="transmembrane region" description="Helical" evidence="8">
    <location>
        <begin position="255"/>
        <end position="274"/>
    </location>
</feature>
<dbReference type="SUPFAM" id="SSF161098">
    <property type="entry name" value="MetI-like"/>
    <property type="match status" value="1"/>
</dbReference>
<comment type="similarity">
    <text evidence="2">Belongs to the binding-protein-dependent transport system permease family. CysTW subfamily.</text>
</comment>
<protein>
    <submittedName>
        <fullName evidence="10">Spermidine/putrescine ABC transporter</fullName>
    </submittedName>
</protein>
<keyword evidence="6 8" id="KW-1133">Transmembrane helix</keyword>
<keyword evidence="3 8" id="KW-0813">Transport</keyword>
<dbReference type="PATRIC" id="fig|1612624.7.peg.4832"/>
<evidence type="ECO:0000256" key="2">
    <source>
        <dbReference type="ARBA" id="ARBA00007069"/>
    </source>
</evidence>